<reference evidence="6" key="1">
    <citation type="journal article" date="2013" name="Nat. Genet.">
        <title>The draft genomes of soft-shell turtle and green sea turtle yield insights into the development and evolution of the turtle-specific body plan.</title>
        <authorList>
            <person name="Wang Z."/>
            <person name="Pascual-Anaya J."/>
            <person name="Zadissa A."/>
            <person name="Li W."/>
            <person name="Niimura Y."/>
            <person name="Huang Z."/>
            <person name="Li C."/>
            <person name="White S."/>
            <person name="Xiong Z."/>
            <person name="Fang D."/>
            <person name="Wang B."/>
            <person name="Ming Y."/>
            <person name="Chen Y."/>
            <person name="Zheng Y."/>
            <person name="Kuraku S."/>
            <person name="Pignatelli M."/>
            <person name="Herrero J."/>
            <person name="Beal K."/>
            <person name="Nozawa M."/>
            <person name="Li Q."/>
            <person name="Wang J."/>
            <person name="Zhang H."/>
            <person name="Yu L."/>
            <person name="Shigenobu S."/>
            <person name="Wang J."/>
            <person name="Liu J."/>
            <person name="Flicek P."/>
            <person name="Searle S."/>
            <person name="Wang J."/>
            <person name="Kuratani S."/>
            <person name="Yin Y."/>
            <person name="Aken B."/>
            <person name="Zhang G."/>
            <person name="Irie N."/>
        </authorList>
    </citation>
    <scope>NUCLEOTIDE SEQUENCE [LARGE SCALE GENOMIC DNA]</scope>
</reference>
<dbReference type="InterPro" id="IPR027806">
    <property type="entry name" value="HARBI1_dom"/>
</dbReference>
<dbReference type="Proteomes" id="UP000031443">
    <property type="component" value="Unassembled WGS sequence"/>
</dbReference>
<organism evidence="5 6">
    <name type="scientific">Chelonia mydas</name>
    <name type="common">Green sea-turtle</name>
    <name type="synonym">Chelonia agassizi</name>
    <dbReference type="NCBI Taxonomy" id="8469"/>
    <lineage>
        <taxon>Eukaryota</taxon>
        <taxon>Metazoa</taxon>
        <taxon>Chordata</taxon>
        <taxon>Craniata</taxon>
        <taxon>Vertebrata</taxon>
        <taxon>Euteleostomi</taxon>
        <taxon>Archelosauria</taxon>
        <taxon>Testudinata</taxon>
        <taxon>Testudines</taxon>
        <taxon>Cryptodira</taxon>
        <taxon>Durocryptodira</taxon>
        <taxon>Americhelydia</taxon>
        <taxon>Chelonioidea</taxon>
        <taxon>Cheloniidae</taxon>
        <taxon>Chelonia</taxon>
    </lineage>
</organism>
<evidence type="ECO:0000259" key="4">
    <source>
        <dbReference type="Pfam" id="PF13359"/>
    </source>
</evidence>
<gene>
    <name evidence="5" type="ORF">UY3_17859</name>
</gene>
<dbReference type="AlphaFoldDB" id="M7AZE7"/>
<feature type="region of interest" description="Disordered" evidence="3">
    <location>
        <begin position="103"/>
        <end position="134"/>
    </location>
</feature>
<evidence type="ECO:0000313" key="5">
    <source>
        <dbReference type="EMBL" id="EMP25178.1"/>
    </source>
</evidence>
<evidence type="ECO:0000256" key="2">
    <source>
        <dbReference type="ARBA" id="ARBA00022723"/>
    </source>
</evidence>
<dbReference type="GO" id="GO:0046872">
    <property type="term" value="F:metal ion binding"/>
    <property type="evidence" value="ECO:0007669"/>
    <property type="project" value="UniProtKB-KW"/>
</dbReference>
<evidence type="ECO:0000313" key="6">
    <source>
        <dbReference type="Proteomes" id="UP000031443"/>
    </source>
</evidence>
<protein>
    <recommendedName>
        <fullName evidence="4">DDE Tnp4 domain-containing protein</fullName>
    </recommendedName>
</protein>
<keyword evidence="2" id="KW-0479">Metal-binding</keyword>
<dbReference type="Pfam" id="PF13359">
    <property type="entry name" value="DDE_Tnp_4"/>
    <property type="match status" value="1"/>
</dbReference>
<sequence>MSSVSPPSVKATADILFAPLFLGYPCRRHSTASMEPSQLTAAVASIVNTSRIILQYVQNLAKRRQHEDDCEEDMDTDVPESTGCGNWDIMTAVGLVDTVPGEMVAEKDGSSPPKLTGERPPQQQQPLGQLRRTKQQVTDGFTVKAMMRNTVGKPLAGRADLFLSAAPIGLEQRTAASGSCDRLNLRTWQQFNHRLSKCRMVIQCAFGCLKGCWCSLLTRLDLSKTNIPIVVAACCVLHNICESKGEKFLAGCGGQGRSSGCQL</sequence>
<keyword evidence="6" id="KW-1185">Reference proteome</keyword>
<feature type="compositionally biased region" description="Low complexity" evidence="3">
    <location>
        <begin position="119"/>
        <end position="130"/>
    </location>
</feature>
<proteinExistence type="predicted"/>
<feature type="domain" description="DDE Tnp4" evidence="4">
    <location>
        <begin position="189"/>
        <end position="239"/>
    </location>
</feature>
<evidence type="ECO:0000256" key="3">
    <source>
        <dbReference type="SAM" id="MobiDB-lite"/>
    </source>
</evidence>
<evidence type="ECO:0000256" key="1">
    <source>
        <dbReference type="ARBA" id="ARBA00001968"/>
    </source>
</evidence>
<accession>M7AZE7</accession>
<comment type="cofactor">
    <cofactor evidence="1">
        <name>a divalent metal cation</name>
        <dbReference type="ChEBI" id="CHEBI:60240"/>
    </cofactor>
</comment>
<dbReference type="eggNOG" id="KOG3961">
    <property type="taxonomic scope" value="Eukaryota"/>
</dbReference>
<dbReference type="EMBL" id="KB594214">
    <property type="protein sequence ID" value="EMP25178.1"/>
    <property type="molecule type" value="Genomic_DNA"/>
</dbReference>
<name>M7AZE7_CHEMY</name>